<evidence type="ECO:0000256" key="1">
    <source>
        <dbReference type="SAM" id="Phobius"/>
    </source>
</evidence>
<feature type="transmembrane region" description="Helical" evidence="1">
    <location>
        <begin position="88"/>
        <end position="107"/>
    </location>
</feature>
<keyword evidence="1" id="KW-0472">Membrane</keyword>
<accession>A0A5M8P5C9</accession>
<feature type="transmembrane region" description="Helical" evidence="1">
    <location>
        <begin position="209"/>
        <end position="231"/>
    </location>
</feature>
<dbReference type="Proteomes" id="UP000324575">
    <property type="component" value="Unassembled WGS sequence"/>
</dbReference>
<organism evidence="2 3">
    <name type="scientific">Candidatus Ordinivivax streblomastigis</name>
    <dbReference type="NCBI Taxonomy" id="2540710"/>
    <lineage>
        <taxon>Bacteria</taxon>
        <taxon>Pseudomonadati</taxon>
        <taxon>Bacteroidota</taxon>
        <taxon>Bacteroidia</taxon>
        <taxon>Bacteroidales</taxon>
        <taxon>Candidatus Ordinivivax</taxon>
    </lineage>
</organism>
<sequence>MNTLLISQLTAHLLADFNFQPQQWCDVKDCKIISKAHLQHSLVVFVCSWIFSFTLAFGWMALLIFLFHVVIDITKTYLSRKEIWEKHLFFIDQFLHLASIVFVVWLFCEWNGANYSMPVSTQQAFILFALVACAKPANIFIKKYMEMKGVISAKKEENTLMNAGRIIGSLERILSFCLIAFNQFAAVGFIIAAKSILRFRDKDTAKTEYVLIGSLLSFGIAILLGITYQCIIF</sequence>
<proteinExistence type="predicted"/>
<feature type="transmembrane region" description="Helical" evidence="1">
    <location>
        <begin position="173"/>
        <end position="197"/>
    </location>
</feature>
<feature type="transmembrane region" description="Helical" evidence="1">
    <location>
        <begin position="42"/>
        <end position="67"/>
    </location>
</feature>
<keyword evidence="1" id="KW-1133">Transmembrane helix</keyword>
<comment type="caution">
    <text evidence="2">The sequence shown here is derived from an EMBL/GenBank/DDBJ whole genome shotgun (WGS) entry which is preliminary data.</text>
</comment>
<dbReference type="InterPro" id="IPR021737">
    <property type="entry name" value="Phage_phiKZ_Orf197"/>
</dbReference>
<keyword evidence="1" id="KW-0812">Transmembrane</keyword>
<evidence type="ECO:0008006" key="4">
    <source>
        <dbReference type="Google" id="ProtNLM"/>
    </source>
</evidence>
<evidence type="ECO:0000313" key="3">
    <source>
        <dbReference type="Proteomes" id="UP000324575"/>
    </source>
</evidence>
<reference evidence="2 3" key="1">
    <citation type="submission" date="2019-03" db="EMBL/GenBank/DDBJ databases">
        <title>Single cell metagenomics reveals metabolic interactions within the superorganism composed of flagellate Streblomastix strix and complex community of Bacteroidetes bacteria on its surface.</title>
        <authorList>
            <person name="Treitli S.C."/>
            <person name="Kolisko M."/>
            <person name="Husnik F."/>
            <person name="Keeling P."/>
            <person name="Hampl V."/>
        </authorList>
    </citation>
    <scope>NUCLEOTIDE SEQUENCE [LARGE SCALE GENOMIC DNA]</scope>
    <source>
        <strain evidence="2">St1</strain>
    </source>
</reference>
<feature type="transmembrane region" description="Helical" evidence="1">
    <location>
        <begin position="119"/>
        <end position="141"/>
    </location>
</feature>
<name>A0A5M8P5C9_9BACT</name>
<dbReference type="Pfam" id="PF11750">
    <property type="entry name" value="DUF3307"/>
    <property type="match status" value="1"/>
</dbReference>
<gene>
    <name evidence="2" type="ORF">EZS26_000063</name>
</gene>
<dbReference type="EMBL" id="SNRX01000001">
    <property type="protein sequence ID" value="KAA6303512.1"/>
    <property type="molecule type" value="Genomic_DNA"/>
</dbReference>
<evidence type="ECO:0000313" key="2">
    <source>
        <dbReference type="EMBL" id="KAA6303512.1"/>
    </source>
</evidence>
<dbReference type="AlphaFoldDB" id="A0A5M8P5C9"/>
<protein>
    <recommendedName>
        <fullName evidence="4">DUF3307 domain-containing protein</fullName>
    </recommendedName>
</protein>